<dbReference type="Proteomes" id="UP000015241">
    <property type="component" value="Unassembled WGS sequence"/>
</dbReference>
<dbReference type="EMBL" id="KE504272">
    <property type="protein sequence ID" value="EPS93489.1"/>
    <property type="molecule type" value="Genomic_DNA"/>
</dbReference>
<reference evidence="2 3" key="1">
    <citation type="journal article" date="2012" name="Science">
        <title>The Paleozoic origin of enzymatic lignin decomposition reconstructed from 31 fungal genomes.</title>
        <authorList>
            <person name="Floudas D."/>
            <person name="Binder M."/>
            <person name="Riley R."/>
            <person name="Barry K."/>
            <person name="Blanchette R.A."/>
            <person name="Henrissat B."/>
            <person name="Martinez A.T."/>
            <person name="Otillar R."/>
            <person name="Spatafora J.W."/>
            <person name="Yadav J.S."/>
            <person name="Aerts A."/>
            <person name="Benoit I."/>
            <person name="Boyd A."/>
            <person name="Carlson A."/>
            <person name="Copeland A."/>
            <person name="Coutinho P.M."/>
            <person name="de Vries R.P."/>
            <person name="Ferreira P."/>
            <person name="Findley K."/>
            <person name="Foster B."/>
            <person name="Gaskell J."/>
            <person name="Glotzer D."/>
            <person name="Gorecki P."/>
            <person name="Heitman J."/>
            <person name="Hesse C."/>
            <person name="Hori C."/>
            <person name="Igarashi K."/>
            <person name="Jurgens J.A."/>
            <person name="Kallen N."/>
            <person name="Kersten P."/>
            <person name="Kohler A."/>
            <person name="Kuees U."/>
            <person name="Kumar T.K.A."/>
            <person name="Kuo A."/>
            <person name="LaButti K."/>
            <person name="Larrondo L.F."/>
            <person name="Lindquist E."/>
            <person name="Ling A."/>
            <person name="Lombard V."/>
            <person name="Lucas S."/>
            <person name="Lundell T."/>
            <person name="Martin R."/>
            <person name="McLaughlin D.J."/>
            <person name="Morgenstern I."/>
            <person name="Morin E."/>
            <person name="Murat C."/>
            <person name="Nagy L.G."/>
            <person name="Nolan M."/>
            <person name="Ohm R.A."/>
            <person name="Patyshakuliyeva A."/>
            <person name="Rokas A."/>
            <person name="Ruiz-Duenas F.J."/>
            <person name="Sabat G."/>
            <person name="Salamov A."/>
            <person name="Samejima M."/>
            <person name="Schmutz J."/>
            <person name="Slot J.C."/>
            <person name="St John F."/>
            <person name="Stenlid J."/>
            <person name="Sun H."/>
            <person name="Sun S."/>
            <person name="Syed K."/>
            <person name="Tsang A."/>
            <person name="Wiebenga A."/>
            <person name="Young D."/>
            <person name="Pisabarro A."/>
            <person name="Eastwood D.C."/>
            <person name="Martin F."/>
            <person name="Cullen D."/>
            <person name="Grigoriev I.V."/>
            <person name="Hibbett D.S."/>
        </authorList>
    </citation>
    <scope>NUCLEOTIDE SEQUENCE</scope>
    <source>
        <strain evidence="3">FP-58527</strain>
    </source>
</reference>
<sequence length="476" mass="54021">MLDYNALPPELWQEVVGHLPRSSQRACLSVSRTFHALALRLVFTEVTVYFGAWETWDAESEELHQDGEALEDERSSRSFDLLHRIAVDPSFANSIRDLEVHAFKVDGTRGIFEIRCLMNAINSMHELTSLIWHGNAPLPTTGVIHALAQSCRLLRHLSVPLESLDGLPFEKLDYLYSIGISTTWPDEDIMMIHSLTAKRCTTVQPNLRSVEFPFHSPFDVPLNRLPNLAHLGLVVMRSLEGLDTVLRQIPQLRSLSVFSPSMQENAMFEALSSLKPKLPCLESLALQCYDGSTLPLHHAGMLADFLRDRRAMRRLYCNFEVPPESIPAYMSSVGTLKNLEIFDLRMTQQAFTDAFVSEMLANLPRGLAAMKLTSKGSLEDAGVFHRFWTHFTDFQYLYVRTWSPTNVTVEALIEGSKTLQLIGYNGRFYDVEHVDGKPIASSAWSPRKVVFRNVRDFGCEGWEWLMRHLTIVPHAS</sequence>
<proteinExistence type="predicted"/>
<dbReference type="OrthoDB" id="3238099at2759"/>
<dbReference type="SUPFAM" id="SSF52058">
    <property type="entry name" value="L domain-like"/>
    <property type="match status" value="1"/>
</dbReference>
<dbReference type="HOGENOM" id="CLU_040574_0_0_1"/>
<protein>
    <recommendedName>
        <fullName evidence="1">F-box domain-containing protein</fullName>
    </recommendedName>
</protein>
<evidence type="ECO:0000259" key="1">
    <source>
        <dbReference type="Pfam" id="PF00646"/>
    </source>
</evidence>
<dbReference type="InterPro" id="IPR001810">
    <property type="entry name" value="F-box_dom"/>
</dbReference>
<organism evidence="2 3">
    <name type="scientific">Fomitopsis schrenkii</name>
    <name type="common">Brown rot fungus</name>
    <dbReference type="NCBI Taxonomy" id="2126942"/>
    <lineage>
        <taxon>Eukaryota</taxon>
        <taxon>Fungi</taxon>
        <taxon>Dikarya</taxon>
        <taxon>Basidiomycota</taxon>
        <taxon>Agaricomycotina</taxon>
        <taxon>Agaricomycetes</taxon>
        <taxon>Polyporales</taxon>
        <taxon>Fomitopsis</taxon>
    </lineage>
</organism>
<dbReference type="InterPro" id="IPR032675">
    <property type="entry name" value="LRR_dom_sf"/>
</dbReference>
<dbReference type="Gene3D" id="3.80.10.10">
    <property type="entry name" value="Ribonuclease Inhibitor"/>
    <property type="match status" value="1"/>
</dbReference>
<evidence type="ECO:0000313" key="2">
    <source>
        <dbReference type="EMBL" id="EPS93489.1"/>
    </source>
</evidence>
<dbReference type="AlphaFoldDB" id="S8F3F9"/>
<name>S8F3F9_FOMSC</name>
<gene>
    <name evidence="2" type="ORF">FOMPIDRAFT_93919</name>
</gene>
<dbReference type="InParanoid" id="S8F3F9"/>
<feature type="domain" description="F-box" evidence="1">
    <location>
        <begin position="7"/>
        <end position="43"/>
    </location>
</feature>
<dbReference type="Pfam" id="PF00646">
    <property type="entry name" value="F-box"/>
    <property type="match status" value="1"/>
</dbReference>
<keyword evidence="3" id="KW-1185">Reference proteome</keyword>
<dbReference type="eggNOG" id="ENOG502SU0H">
    <property type="taxonomic scope" value="Eukaryota"/>
</dbReference>
<evidence type="ECO:0000313" key="3">
    <source>
        <dbReference type="Proteomes" id="UP000015241"/>
    </source>
</evidence>
<accession>S8F3F9</accession>